<dbReference type="STRING" id="937218.SAMN06297251_10372"/>
<reference evidence="1 2" key="1">
    <citation type="submission" date="2017-04" db="EMBL/GenBank/DDBJ databases">
        <authorList>
            <person name="Afonso C.L."/>
            <person name="Miller P.J."/>
            <person name="Scott M.A."/>
            <person name="Spackman E."/>
            <person name="Goraichik I."/>
            <person name="Dimitrov K.M."/>
            <person name="Suarez D.L."/>
            <person name="Swayne D.E."/>
        </authorList>
    </citation>
    <scope>NUCLEOTIDE SEQUENCE [LARGE SCALE GENOMIC DNA]</scope>
    <source>
        <strain evidence="1 2">CGMCC 1.10972</strain>
    </source>
</reference>
<dbReference type="OrthoDB" id="9805830at2"/>
<gene>
    <name evidence="1" type="ORF">SAMN06297251_10372</name>
</gene>
<dbReference type="InterPro" id="IPR019239">
    <property type="entry name" value="VapB_antitoxin"/>
</dbReference>
<organism evidence="1 2">
    <name type="scientific">Fulvimarina manganoxydans</name>
    <dbReference type="NCBI Taxonomy" id="937218"/>
    <lineage>
        <taxon>Bacteria</taxon>
        <taxon>Pseudomonadati</taxon>
        <taxon>Pseudomonadota</taxon>
        <taxon>Alphaproteobacteria</taxon>
        <taxon>Hyphomicrobiales</taxon>
        <taxon>Aurantimonadaceae</taxon>
        <taxon>Fulvimarina</taxon>
    </lineage>
</organism>
<dbReference type="EMBL" id="FWXR01000003">
    <property type="protein sequence ID" value="SMC51073.1"/>
    <property type="molecule type" value="Genomic_DNA"/>
</dbReference>
<dbReference type="AlphaFoldDB" id="A0A1W1ZRZ7"/>
<protein>
    <submittedName>
        <fullName evidence="1">Antitoxin of type II TA system, VapB</fullName>
    </submittedName>
</protein>
<keyword evidence="2" id="KW-1185">Reference proteome</keyword>
<dbReference type="RefSeq" id="WP_084408907.1">
    <property type="nucleotide sequence ID" value="NZ_FWXR01000003.1"/>
</dbReference>
<evidence type="ECO:0000313" key="1">
    <source>
        <dbReference type="EMBL" id="SMC51073.1"/>
    </source>
</evidence>
<dbReference type="Pfam" id="PF09957">
    <property type="entry name" value="VapB_antitoxin"/>
    <property type="match status" value="1"/>
</dbReference>
<name>A0A1W1ZRZ7_9HYPH</name>
<dbReference type="Proteomes" id="UP000192656">
    <property type="component" value="Unassembled WGS sequence"/>
</dbReference>
<accession>A0A1W1ZRZ7</accession>
<proteinExistence type="predicted"/>
<evidence type="ECO:0000313" key="2">
    <source>
        <dbReference type="Proteomes" id="UP000192656"/>
    </source>
</evidence>
<sequence length="64" mass="7338">MATLEIDDALLEEATTLLRAKNPKMLIEEELRASVRRRKAQLELLDLGGTVEWEGDLDAMRRDK</sequence>